<dbReference type="AlphaFoldDB" id="A0A0C5G520"/>
<dbReference type="KEGG" id="scw:TU94_29965"/>
<dbReference type="SUPFAM" id="SSF51679">
    <property type="entry name" value="Bacterial luciferase-like"/>
    <property type="match status" value="1"/>
</dbReference>
<keyword evidence="1" id="KW-0560">Oxidoreductase</keyword>
<dbReference type="CDD" id="cd01097">
    <property type="entry name" value="Tetrahydromethanopterin_reductase"/>
    <property type="match status" value="1"/>
</dbReference>
<dbReference type="Proteomes" id="UP000032234">
    <property type="component" value="Chromosome"/>
</dbReference>
<gene>
    <name evidence="3" type="ORF">TU94_29965</name>
</gene>
<dbReference type="InterPro" id="IPR036661">
    <property type="entry name" value="Luciferase-like_sf"/>
</dbReference>
<dbReference type="PANTHER" id="PTHR43244:SF1">
    <property type="entry name" value="5,10-METHYLENETETRAHYDROMETHANOPTERIN REDUCTASE"/>
    <property type="match status" value="1"/>
</dbReference>
<dbReference type="PATRIC" id="fig|477245.3.peg.6380"/>
<feature type="domain" description="Luciferase-like" evidence="2">
    <location>
        <begin position="30"/>
        <end position="289"/>
    </location>
</feature>
<accession>A0A0C5G520</accession>
<dbReference type="PANTHER" id="PTHR43244">
    <property type="match status" value="1"/>
</dbReference>
<proteinExistence type="predicted"/>
<organism evidence="3 4">
    <name type="scientific">Streptomyces cyaneogriseus subsp. noncyanogenus</name>
    <dbReference type="NCBI Taxonomy" id="477245"/>
    <lineage>
        <taxon>Bacteria</taxon>
        <taxon>Bacillati</taxon>
        <taxon>Actinomycetota</taxon>
        <taxon>Actinomycetes</taxon>
        <taxon>Kitasatosporales</taxon>
        <taxon>Streptomycetaceae</taxon>
        <taxon>Streptomyces</taxon>
    </lineage>
</organism>
<dbReference type="InterPro" id="IPR011251">
    <property type="entry name" value="Luciferase-like_dom"/>
</dbReference>
<name>A0A0C5G520_9ACTN</name>
<evidence type="ECO:0000259" key="2">
    <source>
        <dbReference type="Pfam" id="PF00296"/>
    </source>
</evidence>
<protein>
    <submittedName>
        <fullName evidence="3">5,10-methylene tetrahydromethanopterin reductase</fullName>
    </submittedName>
</protein>
<dbReference type="InterPro" id="IPR050564">
    <property type="entry name" value="F420-G6PD/mer"/>
</dbReference>
<evidence type="ECO:0000256" key="1">
    <source>
        <dbReference type="ARBA" id="ARBA00023002"/>
    </source>
</evidence>
<dbReference type="Gene3D" id="3.20.20.30">
    <property type="entry name" value="Luciferase-like domain"/>
    <property type="match status" value="1"/>
</dbReference>
<dbReference type="OrthoDB" id="3621573at2"/>
<evidence type="ECO:0000313" key="3">
    <source>
        <dbReference type="EMBL" id="AJP05033.1"/>
    </source>
</evidence>
<reference evidence="3 4" key="1">
    <citation type="submission" date="2015-02" db="EMBL/GenBank/DDBJ databases">
        <title>Genome sequence of thermotolerant Streptomyces cyaneogriseus subsp. Noncyanogenus NMWT1, the producer of nematocidal antibiotics nemadectin.</title>
        <authorList>
            <person name="Wang H."/>
            <person name="Li C."/>
            <person name="Xiang W."/>
            <person name="Wang X."/>
        </authorList>
    </citation>
    <scope>NUCLEOTIDE SEQUENCE [LARGE SCALE GENOMIC DNA]</scope>
    <source>
        <strain evidence="3 4">NMWT 1</strain>
    </source>
</reference>
<dbReference type="Pfam" id="PF00296">
    <property type="entry name" value="Bac_luciferase"/>
    <property type="match status" value="1"/>
</dbReference>
<dbReference type="GO" id="GO:0016705">
    <property type="term" value="F:oxidoreductase activity, acting on paired donors, with incorporation or reduction of molecular oxygen"/>
    <property type="evidence" value="ECO:0007669"/>
    <property type="project" value="InterPro"/>
</dbReference>
<dbReference type="STRING" id="477245.TU94_29965"/>
<dbReference type="HOGENOM" id="CLU_027853_5_4_11"/>
<evidence type="ECO:0000313" key="4">
    <source>
        <dbReference type="Proteomes" id="UP000032234"/>
    </source>
</evidence>
<sequence>MSTSVLLPFMPVSGKQVLPFADIVRKGNAERLWTGQSLLVEPYTALAYAAGAGARIPMGTSVTLMPLSHPFQAALQARSLAALTGQPVVAGLGTGPQPFVRALRGQAYASPLTAVREYASTVRGLLAGDRVDLRGEYHAMSGALTAMETPPVELGLGVLRPRMAELAGELADVAITWLTPPNYLAEVLVPALTAGAERAGRPRPRVTSVVHVSLDAPDRDHLQVVAAASHAHLRAPHYADMLRRAGVETDPDDLAKSAARLVDSGTAAVGSADEILRAVSAYRDAGADEVVLSTIGLQAVDGTRASLEALDTLTEARRTADA</sequence>
<dbReference type="EMBL" id="CP010849">
    <property type="protein sequence ID" value="AJP05033.1"/>
    <property type="molecule type" value="Genomic_DNA"/>
</dbReference>
<keyword evidence="4" id="KW-1185">Reference proteome</keyword>